<sequence>MGAGNAEGGMDAGNILKPALARGEFQLIGATTLKNIAVLKRWCDRSPFPRSHG</sequence>
<name>A0ABR4XQR2_9LACO</name>
<keyword evidence="2" id="KW-1185">Reference proteome</keyword>
<dbReference type="PROSITE" id="PS00870">
    <property type="entry name" value="CLPAB_1"/>
    <property type="match status" value="1"/>
</dbReference>
<dbReference type="EMBL" id="AXCV01000204">
    <property type="protein sequence ID" value="KGO31802.1"/>
    <property type="molecule type" value="Genomic_DNA"/>
</dbReference>
<dbReference type="InterPro" id="IPR027417">
    <property type="entry name" value="P-loop_NTPase"/>
</dbReference>
<accession>A0ABR4XQR2</accession>
<comment type="caution">
    <text evidence="1">The sequence shown here is derived from an EMBL/GenBank/DDBJ whole genome shotgun (WGS) entry which is preliminary data.</text>
</comment>
<evidence type="ECO:0000313" key="2">
    <source>
        <dbReference type="Proteomes" id="UP000030023"/>
    </source>
</evidence>
<proteinExistence type="predicted"/>
<dbReference type="InterPro" id="IPR018368">
    <property type="entry name" value="ClpA/B_CS1"/>
</dbReference>
<protein>
    <submittedName>
        <fullName evidence="1">Uncharacterized protein</fullName>
    </submittedName>
</protein>
<dbReference type="Gene3D" id="3.40.50.300">
    <property type="entry name" value="P-loop containing nucleotide triphosphate hydrolases"/>
    <property type="match status" value="1"/>
</dbReference>
<dbReference type="Proteomes" id="UP000030023">
    <property type="component" value="Unassembled WGS sequence"/>
</dbReference>
<evidence type="ECO:0000313" key="1">
    <source>
        <dbReference type="EMBL" id="KGO31802.1"/>
    </source>
</evidence>
<gene>
    <name evidence="1" type="ORF">Q757_04960</name>
</gene>
<organism evidence="1 2">
    <name type="scientific">Oenococcus alcoholitolerans</name>
    <dbReference type="NCBI Taxonomy" id="931074"/>
    <lineage>
        <taxon>Bacteria</taxon>
        <taxon>Bacillati</taxon>
        <taxon>Bacillota</taxon>
        <taxon>Bacilli</taxon>
        <taxon>Lactobacillales</taxon>
        <taxon>Lactobacillaceae</taxon>
        <taxon>Oenococcus</taxon>
    </lineage>
</organism>
<reference evidence="1 2" key="1">
    <citation type="journal article" date="2014" name="Antonie Van Leeuwenhoek">
        <title>Oenococcus alcoholitolerans sp. nov., a lactic acid bacteria isolated from cachaca and ethanol fermentation processes.</title>
        <authorList>
            <person name="Badotti F."/>
            <person name="Moreira A.P."/>
            <person name="Tonon L.A."/>
            <person name="de Lucena B.T."/>
            <person name="Gomes Fde C."/>
            <person name="Kruger R."/>
            <person name="Thompson C.C."/>
            <person name="de Morais M.A.Jr."/>
            <person name="Rosa C.A."/>
            <person name="Thompson F.L."/>
        </authorList>
    </citation>
    <scope>NUCLEOTIDE SEQUENCE [LARGE SCALE GENOMIC DNA]</scope>
    <source>
        <strain evidence="1 2">UFRJ-M7.2.18</strain>
    </source>
</reference>